<sequence>MREIAVGAAHVPYRVLGAGRPLVLVHGAGAGARAWDGVADAFANSNTVVVPNLSGSDAARDDGRELTVDILTEQLAAVVTDLDAGPVDLVGHSLGGVVVSALAASRPDLVRAVVPVATFAGPGDEYVRNSLTVWRDLLCDADTFARYSMLLAFSRAHLRSLGYDAVEELAAAFRPNEGRRRQIELALRLDIRDLLPRIEARALVIGAAHDAFLPVENARELAAAIPGAAYEEVDTGHVVMAEQPREFVKLIRDFLA</sequence>
<dbReference type="PANTHER" id="PTHR43194:SF5">
    <property type="entry name" value="PIMELOYL-[ACYL-CARRIER PROTEIN] METHYL ESTER ESTERASE"/>
    <property type="match status" value="1"/>
</dbReference>
<accession>A0ABX8CMM2</accession>
<gene>
    <name evidence="2" type="ORF">KHQ06_31390</name>
</gene>
<organism evidence="2 3">
    <name type="scientific">Nocardia tengchongensis</name>
    <dbReference type="NCBI Taxonomy" id="2055889"/>
    <lineage>
        <taxon>Bacteria</taxon>
        <taxon>Bacillati</taxon>
        <taxon>Actinomycetota</taxon>
        <taxon>Actinomycetes</taxon>
        <taxon>Mycobacteriales</taxon>
        <taxon>Nocardiaceae</taxon>
        <taxon>Nocardia</taxon>
    </lineage>
</organism>
<keyword evidence="2" id="KW-0378">Hydrolase</keyword>
<dbReference type="Gene3D" id="3.40.50.1820">
    <property type="entry name" value="alpha/beta hydrolase"/>
    <property type="match status" value="1"/>
</dbReference>
<dbReference type="Proteomes" id="UP000683310">
    <property type="component" value="Chromosome"/>
</dbReference>
<evidence type="ECO:0000313" key="2">
    <source>
        <dbReference type="EMBL" id="QVI20596.1"/>
    </source>
</evidence>
<dbReference type="SUPFAM" id="SSF53474">
    <property type="entry name" value="alpha/beta-Hydrolases"/>
    <property type="match status" value="1"/>
</dbReference>
<dbReference type="InterPro" id="IPR029058">
    <property type="entry name" value="AB_hydrolase_fold"/>
</dbReference>
<dbReference type="PANTHER" id="PTHR43194">
    <property type="entry name" value="HYDROLASE ALPHA/BETA FOLD FAMILY"/>
    <property type="match status" value="1"/>
</dbReference>
<evidence type="ECO:0000259" key="1">
    <source>
        <dbReference type="Pfam" id="PF12697"/>
    </source>
</evidence>
<reference evidence="2 3" key="1">
    <citation type="submission" date="2021-04" db="EMBL/GenBank/DDBJ databases">
        <title>Nocardia tengchongensis.</title>
        <authorList>
            <person name="Zhuang k."/>
            <person name="Ran Y."/>
            <person name="Li W."/>
        </authorList>
    </citation>
    <scope>NUCLEOTIDE SEQUENCE [LARGE SCALE GENOMIC DNA]</scope>
    <source>
        <strain evidence="2 3">CFH S0057</strain>
    </source>
</reference>
<dbReference type="EMBL" id="CP074371">
    <property type="protein sequence ID" value="QVI20596.1"/>
    <property type="molecule type" value="Genomic_DNA"/>
</dbReference>
<dbReference type="Pfam" id="PF12697">
    <property type="entry name" value="Abhydrolase_6"/>
    <property type="match status" value="1"/>
</dbReference>
<name>A0ABX8CMM2_9NOCA</name>
<dbReference type="RefSeq" id="WP_213556704.1">
    <property type="nucleotide sequence ID" value="NZ_JBHZDI010000131.1"/>
</dbReference>
<protein>
    <submittedName>
        <fullName evidence="2">Alpha/beta hydrolase</fullName>
    </submittedName>
</protein>
<keyword evidence="3" id="KW-1185">Reference proteome</keyword>
<evidence type="ECO:0000313" key="3">
    <source>
        <dbReference type="Proteomes" id="UP000683310"/>
    </source>
</evidence>
<dbReference type="GO" id="GO:0016787">
    <property type="term" value="F:hydrolase activity"/>
    <property type="evidence" value="ECO:0007669"/>
    <property type="project" value="UniProtKB-KW"/>
</dbReference>
<feature type="domain" description="AB hydrolase-1" evidence="1">
    <location>
        <begin position="22"/>
        <end position="249"/>
    </location>
</feature>
<dbReference type="InterPro" id="IPR050228">
    <property type="entry name" value="Carboxylesterase_BioH"/>
</dbReference>
<dbReference type="InterPro" id="IPR000073">
    <property type="entry name" value="AB_hydrolase_1"/>
</dbReference>
<proteinExistence type="predicted"/>